<accession>A0A9Q0XK87</accession>
<evidence type="ECO:0000256" key="1">
    <source>
        <dbReference type="SAM" id="MobiDB-lite"/>
    </source>
</evidence>
<sequence>MIGHLRSTWPGQVQDSHVWPDTTRPRSWRLPRRIPEKETPGRSLPDYQQYLHRMLGSEMASYFLHPPAKEQPVSPRVRRLLMAGLEVGAEDIWKALHEEPERQREVAAAKEGLPLAEQVPWLGCPATTRRLQQVTQWRQQLRAMHHLGKQRQRTASHLLAAKHIADLSDPCGMEGPTRYLHGTLEEEKVLLH</sequence>
<organism evidence="2 3">
    <name type="scientific">Phrynocephalus forsythii</name>
    <dbReference type="NCBI Taxonomy" id="171643"/>
    <lineage>
        <taxon>Eukaryota</taxon>
        <taxon>Metazoa</taxon>
        <taxon>Chordata</taxon>
        <taxon>Craniata</taxon>
        <taxon>Vertebrata</taxon>
        <taxon>Euteleostomi</taxon>
        <taxon>Lepidosauria</taxon>
        <taxon>Squamata</taxon>
        <taxon>Bifurcata</taxon>
        <taxon>Unidentata</taxon>
        <taxon>Episquamata</taxon>
        <taxon>Toxicofera</taxon>
        <taxon>Iguania</taxon>
        <taxon>Acrodonta</taxon>
        <taxon>Agamidae</taxon>
        <taxon>Agaminae</taxon>
        <taxon>Phrynocephalus</taxon>
    </lineage>
</organism>
<dbReference type="AlphaFoldDB" id="A0A9Q0XK87"/>
<reference evidence="2" key="1">
    <citation type="journal article" date="2023" name="DNA Res.">
        <title>Chromosome-level genome assembly of Phrynocephalus forsythii using third-generation DNA sequencing and Hi-C analysis.</title>
        <authorList>
            <person name="Qi Y."/>
            <person name="Zhao W."/>
            <person name="Zhao Y."/>
            <person name="Niu C."/>
            <person name="Cao S."/>
            <person name="Zhang Y."/>
        </authorList>
    </citation>
    <scope>NUCLEOTIDE SEQUENCE</scope>
    <source>
        <tissue evidence="2">Muscle</tissue>
    </source>
</reference>
<dbReference type="EMBL" id="JAPFRF010000011">
    <property type="protein sequence ID" value="KAJ7317136.1"/>
    <property type="molecule type" value="Genomic_DNA"/>
</dbReference>
<dbReference type="Proteomes" id="UP001142489">
    <property type="component" value="Unassembled WGS sequence"/>
</dbReference>
<proteinExistence type="predicted"/>
<evidence type="ECO:0000313" key="3">
    <source>
        <dbReference type="Proteomes" id="UP001142489"/>
    </source>
</evidence>
<gene>
    <name evidence="2" type="ORF">JRQ81_003298</name>
</gene>
<protein>
    <submittedName>
        <fullName evidence="2">Uncharacterized protein</fullName>
    </submittedName>
</protein>
<feature type="region of interest" description="Disordered" evidence="1">
    <location>
        <begin position="1"/>
        <end position="25"/>
    </location>
</feature>
<evidence type="ECO:0000313" key="2">
    <source>
        <dbReference type="EMBL" id="KAJ7317136.1"/>
    </source>
</evidence>
<comment type="caution">
    <text evidence="2">The sequence shown here is derived from an EMBL/GenBank/DDBJ whole genome shotgun (WGS) entry which is preliminary data.</text>
</comment>
<dbReference type="OrthoDB" id="9048375at2759"/>
<name>A0A9Q0XK87_9SAUR</name>
<keyword evidence="3" id="KW-1185">Reference proteome</keyword>